<keyword evidence="1" id="KW-1133">Transmembrane helix</keyword>
<sequence>MGNITFNFFRLSVAILSFADKSHGLYFESLLCANHEAKLNCTVGNSIDDINITFHDVQDACITTDEFHKGTSLALDSMSYSSCTGHNSCVLTDKMFNISQSVLDKTRKLLIVFDCVHESTQHHFRKPSQSVCPFNMKSVNCTQFVRKIEIQSVEFYQYLSCYEKQNLNMLNKNCTECIQMEVNASCNGKQICEQLTWNECSDCSRLPTFVNISFSCKAIPNALPLQAESNVEGIAVGVTVGILIIVGVVVVYMWFVRRKKLDDRHNIAHHHENADNIGNQNMVVPANCNSEISKNLELRNFNSKQNNYEMAKPMNESDYDENGTISEKDNYVFHEDQYDVSRGHYFADHHQGIYGRAVDTVYDSASHSRQNTVTDQTYDHAYGLKTEDNYDIAKN</sequence>
<organism evidence="3 4">
    <name type="scientific">Mytilus coruscus</name>
    <name type="common">Sea mussel</name>
    <dbReference type="NCBI Taxonomy" id="42192"/>
    <lineage>
        <taxon>Eukaryota</taxon>
        <taxon>Metazoa</taxon>
        <taxon>Spiralia</taxon>
        <taxon>Lophotrochozoa</taxon>
        <taxon>Mollusca</taxon>
        <taxon>Bivalvia</taxon>
        <taxon>Autobranchia</taxon>
        <taxon>Pteriomorphia</taxon>
        <taxon>Mytilida</taxon>
        <taxon>Mytiloidea</taxon>
        <taxon>Mytilidae</taxon>
        <taxon>Mytilinae</taxon>
        <taxon>Mytilus</taxon>
    </lineage>
</organism>
<gene>
    <name evidence="3" type="ORF">MCOR_27787</name>
</gene>
<accession>A0A6J8C8Z3</accession>
<evidence type="ECO:0000313" key="4">
    <source>
        <dbReference type="Proteomes" id="UP000507470"/>
    </source>
</evidence>
<keyword evidence="1" id="KW-0472">Membrane</keyword>
<evidence type="ECO:0000256" key="1">
    <source>
        <dbReference type="SAM" id="Phobius"/>
    </source>
</evidence>
<dbReference type="Proteomes" id="UP000507470">
    <property type="component" value="Unassembled WGS sequence"/>
</dbReference>
<reference evidence="3 4" key="1">
    <citation type="submission" date="2020-06" db="EMBL/GenBank/DDBJ databases">
        <authorList>
            <person name="Li R."/>
            <person name="Bekaert M."/>
        </authorList>
    </citation>
    <scope>NUCLEOTIDE SEQUENCE [LARGE SCALE GENOMIC DNA]</scope>
    <source>
        <strain evidence="4">wild</strain>
    </source>
</reference>
<evidence type="ECO:0000256" key="2">
    <source>
        <dbReference type="SAM" id="SignalP"/>
    </source>
</evidence>
<proteinExistence type="predicted"/>
<evidence type="ECO:0000313" key="3">
    <source>
        <dbReference type="EMBL" id="CAC5392883.1"/>
    </source>
</evidence>
<name>A0A6J8C8Z3_MYTCO</name>
<protein>
    <submittedName>
        <fullName evidence="3">Uncharacterized protein</fullName>
    </submittedName>
</protein>
<dbReference type="AlphaFoldDB" id="A0A6J8C8Z3"/>
<feature type="transmembrane region" description="Helical" evidence="1">
    <location>
        <begin position="234"/>
        <end position="255"/>
    </location>
</feature>
<keyword evidence="2" id="KW-0732">Signal</keyword>
<keyword evidence="4" id="KW-1185">Reference proteome</keyword>
<keyword evidence="1" id="KW-0812">Transmembrane</keyword>
<dbReference type="EMBL" id="CACVKT020005076">
    <property type="protein sequence ID" value="CAC5392883.1"/>
    <property type="molecule type" value="Genomic_DNA"/>
</dbReference>
<feature type="signal peptide" evidence="2">
    <location>
        <begin position="1"/>
        <end position="24"/>
    </location>
</feature>
<feature type="chain" id="PRO_5026804887" evidence="2">
    <location>
        <begin position="25"/>
        <end position="395"/>
    </location>
</feature>
<dbReference type="OrthoDB" id="6188759at2759"/>